<organism evidence="2 3">
    <name type="scientific">Hyaloscypha variabilis (strain UAMH 11265 / GT02V1 / F)</name>
    <name type="common">Meliniomyces variabilis</name>
    <dbReference type="NCBI Taxonomy" id="1149755"/>
    <lineage>
        <taxon>Eukaryota</taxon>
        <taxon>Fungi</taxon>
        <taxon>Dikarya</taxon>
        <taxon>Ascomycota</taxon>
        <taxon>Pezizomycotina</taxon>
        <taxon>Leotiomycetes</taxon>
        <taxon>Helotiales</taxon>
        <taxon>Hyaloscyphaceae</taxon>
        <taxon>Hyaloscypha</taxon>
        <taxon>Hyaloscypha variabilis</taxon>
    </lineage>
</organism>
<feature type="compositionally biased region" description="Polar residues" evidence="1">
    <location>
        <begin position="20"/>
        <end position="40"/>
    </location>
</feature>
<dbReference type="EMBL" id="KZ613945">
    <property type="protein sequence ID" value="PMD40193.1"/>
    <property type="molecule type" value="Genomic_DNA"/>
</dbReference>
<accession>A0A2J6RNV6</accession>
<reference evidence="2 3" key="1">
    <citation type="submission" date="2016-04" db="EMBL/GenBank/DDBJ databases">
        <title>A degradative enzymes factory behind the ericoid mycorrhizal symbiosis.</title>
        <authorList>
            <consortium name="DOE Joint Genome Institute"/>
            <person name="Martino E."/>
            <person name="Morin E."/>
            <person name="Grelet G."/>
            <person name="Kuo A."/>
            <person name="Kohler A."/>
            <person name="Daghino S."/>
            <person name="Barry K."/>
            <person name="Choi C."/>
            <person name="Cichocki N."/>
            <person name="Clum A."/>
            <person name="Copeland A."/>
            <person name="Hainaut M."/>
            <person name="Haridas S."/>
            <person name="Labutti K."/>
            <person name="Lindquist E."/>
            <person name="Lipzen A."/>
            <person name="Khouja H.-R."/>
            <person name="Murat C."/>
            <person name="Ohm R."/>
            <person name="Olson A."/>
            <person name="Spatafora J."/>
            <person name="Veneault-Fourrey C."/>
            <person name="Henrissat B."/>
            <person name="Grigoriev I."/>
            <person name="Martin F."/>
            <person name="Perotto S."/>
        </authorList>
    </citation>
    <scope>NUCLEOTIDE SEQUENCE [LARGE SCALE GENOMIC DNA]</scope>
    <source>
        <strain evidence="2 3">F</strain>
    </source>
</reference>
<proteinExistence type="predicted"/>
<evidence type="ECO:0000256" key="1">
    <source>
        <dbReference type="SAM" id="MobiDB-lite"/>
    </source>
</evidence>
<name>A0A2J6RNV6_HYAVF</name>
<protein>
    <submittedName>
        <fullName evidence="2">Uncharacterized protein</fullName>
    </submittedName>
</protein>
<dbReference type="Proteomes" id="UP000235786">
    <property type="component" value="Unassembled WGS sequence"/>
</dbReference>
<feature type="region of interest" description="Disordered" evidence="1">
    <location>
        <begin position="1"/>
        <end position="60"/>
    </location>
</feature>
<keyword evidence="3" id="KW-1185">Reference proteome</keyword>
<evidence type="ECO:0000313" key="2">
    <source>
        <dbReference type="EMBL" id="PMD40193.1"/>
    </source>
</evidence>
<dbReference type="OrthoDB" id="5231661at2759"/>
<dbReference type="AlphaFoldDB" id="A0A2J6RNV6"/>
<sequence length="104" mass="11584">MSMSITNTLRFPHLRPPFHPNSSPLSRTFSTNSNPRLYSTNPNPKQQQNQNPSMGGASFKDLGANRTVKVVVYVSLGVIATLESVTWGKLLWRRFGPRPGEGEE</sequence>
<gene>
    <name evidence="2" type="ORF">L207DRAFT_335186</name>
</gene>
<evidence type="ECO:0000313" key="3">
    <source>
        <dbReference type="Proteomes" id="UP000235786"/>
    </source>
</evidence>
<feature type="compositionally biased region" description="Low complexity" evidence="1">
    <location>
        <begin position="41"/>
        <end position="52"/>
    </location>
</feature>